<name>A0A0R1N100_9LACO</name>
<accession>A0A0R1N100</accession>
<evidence type="ECO:0000256" key="2">
    <source>
        <dbReference type="SAM" id="Phobius"/>
    </source>
</evidence>
<reference evidence="3 4" key="1">
    <citation type="journal article" date="2015" name="Genome Announc.">
        <title>Expanding the biotechnology potential of lactobacilli through comparative genomics of 213 strains and associated genera.</title>
        <authorList>
            <person name="Sun Z."/>
            <person name="Harris H.M."/>
            <person name="McCann A."/>
            <person name="Guo C."/>
            <person name="Argimon S."/>
            <person name="Zhang W."/>
            <person name="Yang X."/>
            <person name="Jeffery I.B."/>
            <person name="Cooney J.C."/>
            <person name="Kagawa T.F."/>
            <person name="Liu W."/>
            <person name="Song Y."/>
            <person name="Salvetti E."/>
            <person name="Wrobel A."/>
            <person name="Rasinkangas P."/>
            <person name="Parkhill J."/>
            <person name="Rea M.C."/>
            <person name="O'Sullivan O."/>
            <person name="Ritari J."/>
            <person name="Douillard F.P."/>
            <person name="Paul Ross R."/>
            <person name="Yang R."/>
            <person name="Briner A.E."/>
            <person name="Felis G.E."/>
            <person name="de Vos W.M."/>
            <person name="Barrangou R."/>
            <person name="Klaenhammer T.R."/>
            <person name="Caufield P.W."/>
            <person name="Cui Y."/>
            <person name="Zhang H."/>
            <person name="O'Toole P.W."/>
        </authorList>
    </citation>
    <scope>NUCLEOTIDE SEQUENCE [LARGE SCALE GENOMIC DNA]</scope>
    <source>
        <strain evidence="3 4">DSM 12744</strain>
    </source>
</reference>
<evidence type="ECO:0008006" key="5">
    <source>
        <dbReference type="Google" id="ProtNLM"/>
    </source>
</evidence>
<feature type="compositionally biased region" description="Basic and acidic residues" evidence="1">
    <location>
        <begin position="1"/>
        <end position="18"/>
    </location>
</feature>
<dbReference type="AlphaFoldDB" id="A0A0R1N100"/>
<keyword evidence="2" id="KW-1133">Transmembrane helix</keyword>
<feature type="region of interest" description="Disordered" evidence="1">
    <location>
        <begin position="1"/>
        <end position="30"/>
    </location>
</feature>
<gene>
    <name evidence="3" type="ORF">FD09_GL001994</name>
</gene>
<protein>
    <recommendedName>
        <fullName evidence="5">DUF1129 domain-containing protein</fullName>
    </recommendedName>
</protein>
<dbReference type="InterPro" id="IPR009214">
    <property type="entry name" value="DUF1129"/>
</dbReference>
<dbReference type="PIRSF" id="PIRSF033111">
    <property type="entry name" value="UCP033111"/>
    <property type="match status" value="1"/>
</dbReference>
<evidence type="ECO:0000256" key="1">
    <source>
        <dbReference type="SAM" id="MobiDB-lite"/>
    </source>
</evidence>
<feature type="transmembrane region" description="Helical" evidence="2">
    <location>
        <begin position="154"/>
        <end position="171"/>
    </location>
</feature>
<keyword evidence="2" id="KW-0812">Transmembrane</keyword>
<dbReference type="EMBL" id="AZEC01000003">
    <property type="protein sequence ID" value="KRL13959.1"/>
    <property type="molecule type" value="Genomic_DNA"/>
</dbReference>
<keyword evidence="4" id="KW-1185">Reference proteome</keyword>
<evidence type="ECO:0000313" key="3">
    <source>
        <dbReference type="EMBL" id="KRL13959.1"/>
    </source>
</evidence>
<feature type="transmembrane region" description="Helical" evidence="2">
    <location>
        <begin position="218"/>
        <end position="238"/>
    </location>
</feature>
<feature type="transmembrane region" description="Helical" evidence="2">
    <location>
        <begin position="191"/>
        <end position="212"/>
    </location>
</feature>
<feature type="transmembrane region" description="Helical" evidence="2">
    <location>
        <begin position="124"/>
        <end position="142"/>
    </location>
</feature>
<evidence type="ECO:0000313" key="4">
    <source>
        <dbReference type="Proteomes" id="UP000051330"/>
    </source>
</evidence>
<proteinExistence type="predicted"/>
<dbReference type="Proteomes" id="UP000051330">
    <property type="component" value="Unassembled WGS sequence"/>
</dbReference>
<dbReference type="Pfam" id="PF06570">
    <property type="entry name" value="DUF1129"/>
    <property type="match status" value="1"/>
</dbReference>
<organism evidence="3 4">
    <name type="scientific">Schleiferilactobacillus perolens DSM 12744</name>
    <dbReference type="NCBI Taxonomy" id="1423792"/>
    <lineage>
        <taxon>Bacteria</taxon>
        <taxon>Bacillati</taxon>
        <taxon>Bacillota</taxon>
        <taxon>Bacilli</taxon>
        <taxon>Lactobacillales</taxon>
        <taxon>Lactobacillaceae</taxon>
        <taxon>Schleiferilactobacillus</taxon>
    </lineage>
</organism>
<dbReference type="STRING" id="1423792.FD09_GL001994"/>
<sequence length="259" mass="28920">MQLDPRERNAQAHDKQQERVANSSKLEEMDKQIDTMSVQEITDNLSKRNSDYVFKMRKLLSDEGYSDQKIDTEMAPLLPDILKAQRRGTPANQLYGAPTVKANSIIHKPAPVQKTPFWKKLTDSTLMFMGALAGMYGIVGMFTKTSSATNRSTGGLISIIMISIIWGFALTKLNDYMRIPKGERPKMGKTIVYVMFVIVVVFAVLGLAPFIPAVINPILPPIGLIIFAAIALGGRYVFRRYFHVKDSIFAPSLPPRPSK</sequence>
<dbReference type="PATRIC" id="fig|1423792.3.peg.2020"/>
<keyword evidence="2" id="KW-0472">Membrane</keyword>
<comment type="caution">
    <text evidence="3">The sequence shown here is derived from an EMBL/GenBank/DDBJ whole genome shotgun (WGS) entry which is preliminary data.</text>
</comment>